<evidence type="ECO:0000313" key="1">
    <source>
        <dbReference type="EMBL" id="KAJ7560393.1"/>
    </source>
</evidence>
<reference evidence="2" key="1">
    <citation type="journal article" date="2024" name="Proc. Natl. Acad. Sci. U.S.A.">
        <title>Extraordinary preservation of gene collinearity over three hundred million years revealed in homosporous lycophytes.</title>
        <authorList>
            <person name="Li C."/>
            <person name="Wickell D."/>
            <person name="Kuo L.Y."/>
            <person name="Chen X."/>
            <person name="Nie B."/>
            <person name="Liao X."/>
            <person name="Peng D."/>
            <person name="Ji J."/>
            <person name="Jenkins J."/>
            <person name="Williams M."/>
            <person name="Shu S."/>
            <person name="Plott C."/>
            <person name="Barry K."/>
            <person name="Rajasekar S."/>
            <person name="Grimwood J."/>
            <person name="Han X."/>
            <person name="Sun S."/>
            <person name="Hou Z."/>
            <person name="He W."/>
            <person name="Dai G."/>
            <person name="Sun C."/>
            <person name="Schmutz J."/>
            <person name="Leebens-Mack J.H."/>
            <person name="Li F.W."/>
            <person name="Wang L."/>
        </authorList>
    </citation>
    <scope>NUCLEOTIDE SEQUENCE [LARGE SCALE GENOMIC DNA]</scope>
    <source>
        <strain evidence="2">cv. PW_Plant_1</strain>
    </source>
</reference>
<dbReference type="Proteomes" id="UP001162992">
    <property type="component" value="Chromosome 4"/>
</dbReference>
<evidence type="ECO:0000313" key="2">
    <source>
        <dbReference type="Proteomes" id="UP001162992"/>
    </source>
</evidence>
<comment type="caution">
    <text evidence="1">The sequence shown here is derived from an EMBL/GenBank/DDBJ whole genome shotgun (WGS) entry which is preliminary data.</text>
</comment>
<name>A0ACC2E1X0_DIPCM</name>
<keyword evidence="2" id="KW-1185">Reference proteome</keyword>
<gene>
    <name evidence="1" type="ORF">O6H91_04G127600</name>
</gene>
<organism evidence="1 2">
    <name type="scientific">Diphasiastrum complanatum</name>
    <name type="common">Issler's clubmoss</name>
    <name type="synonym">Lycopodium complanatum</name>
    <dbReference type="NCBI Taxonomy" id="34168"/>
    <lineage>
        <taxon>Eukaryota</taxon>
        <taxon>Viridiplantae</taxon>
        <taxon>Streptophyta</taxon>
        <taxon>Embryophyta</taxon>
        <taxon>Tracheophyta</taxon>
        <taxon>Lycopodiopsida</taxon>
        <taxon>Lycopodiales</taxon>
        <taxon>Lycopodiaceae</taxon>
        <taxon>Lycopodioideae</taxon>
        <taxon>Diphasiastrum</taxon>
    </lineage>
</organism>
<dbReference type="EMBL" id="CM055095">
    <property type="protein sequence ID" value="KAJ7560393.1"/>
    <property type="molecule type" value="Genomic_DNA"/>
</dbReference>
<sequence length="404" mass="45960">MSEQDISRWRTPVLAKSTLWGVVFTALTFLLSIIVINDQYAKSSGRLTISITQQQQLHPSTCKDGHIQGMLGRTYSSNLTELILQNETLPRGIVQNTSDLQLRVLGERANDRVATQRNLLAIAAGIKQKANVNKMVQKFPAENFTIMLFHYDGAVDKWHDLSWSHRAIHIVAMKQTKWWFAKRFLHPDIVAPYNYIFVWDEDLGVENFNASRFLAIMQEEGLEISQPALGRPSSEIHHTITVRDTTGRVHRRIYRNKGRVPCSNNSTSPPCTGLVEVMAPVFSRAAWKCFWNMIQNDLVQGWGLDFKLGYCAQGEQSEKVGVIDSEYVVHQAIPSLGDSLEGEALKQPGSDLRTKVRKQSAAELRAFTRRWRYAVQHDKCWVDPYRVNNNESAHHSTLQVQSSE</sequence>
<protein>
    <submittedName>
        <fullName evidence="1">Uncharacterized protein</fullName>
    </submittedName>
</protein>
<proteinExistence type="predicted"/>
<accession>A0ACC2E1X0</accession>